<dbReference type="AlphaFoldDB" id="A0A2W5VE59"/>
<organism evidence="1 2">
    <name type="scientific">Archangium gephyra</name>
    <dbReference type="NCBI Taxonomy" id="48"/>
    <lineage>
        <taxon>Bacteria</taxon>
        <taxon>Pseudomonadati</taxon>
        <taxon>Myxococcota</taxon>
        <taxon>Myxococcia</taxon>
        <taxon>Myxococcales</taxon>
        <taxon>Cystobacterineae</taxon>
        <taxon>Archangiaceae</taxon>
        <taxon>Archangium</taxon>
    </lineage>
</organism>
<protein>
    <recommendedName>
        <fullName evidence="3">IPT/TIG domain-containing protein</fullName>
    </recommendedName>
</protein>
<evidence type="ECO:0008006" key="3">
    <source>
        <dbReference type="Google" id="ProtNLM"/>
    </source>
</evidence>
<comment type="caution">
    <text evidence="1">The sequence shown here is derived from an EMBL/GenBank/DDBJ whole genome shotgun (WGS) entry which is preliminary data.</text>
</comment>
<dbReference type="PROSITE" id="PS51257">
    <property type="entry name" value="PROKAR_LIPOPROTEIN"/>
    <property type="match status" value="1"/>
</dbReference>
<accession>A0A2W5VE59</accession>
<dbReference type="EMBL" id="QFQP01000007">
    <property type="protein sequence ID" value="PZR14364.1"/>
    <property type="molecule type" value="Genomic_DNA"/>
</dbReference>
<dbReference type="Proteomes" id="UP000249061">
    <property type="component" value="Unassembled WGS sequence"/>
</dbReference>
<proteinExistence type="predicted"/>
<evidence type="ECO:0000313" key="2">
    <source>
        <dbReference type="Proteomes" id="UP000249061"/>
    </source>
</evidence>
<sequence length="400" mass="43226">MVMRSFVLSSLLLFTGCGVQFTPETLINSLRVMAVHAEPPEVAPTETTRLEVLYSDPSRIGLPNTIIWVGCEPDPLDMNRSACNDASILIKPSLITEYPPGLTLLGFGPRAMYATKPNPFGMLAPEDPIRKNGSVAVVMSIVVGENVDVSAMGDELNAVFRRIENKETPAAIALTRVLVSEKTEGRNQNPTISNLTFDGENLPIGARLQVNAGQKVTLGVAVPESAREVYFEQQPSGPVEKREVVVGAWYSIGGRFSQERFDVSASDTTIFTAPGSAEFPEDPVPERRSGQLWLVVRDNRGAQAWEQFRYWVCDESLPSATVTGIQAPASSDDPIVVTGTNMNRALDVVIGGRALTNGTYSGARDAFVGYLSGLPPGTYPVQLRGQNCVNTDTGLTYTVQ</sequence>
<gene>
    <name evidence="1" type="ORF">DI536_09880</name>
</gene>
<evidence type="ECO:0000313" key="1">
    <source>
        <dbReference type="EMBL" id="PZR14364.1"/>
    </source>
</evidence>
<name>A0A2W5VE59_9BACT</name>
<reference evidence="1 2" key="1">
    <citation type="submission" date="2017-08" db="EMBL/GenBank/DDBJ databases">
        <title>Infants hospitalized years apart are colonized by the same room-sourced microbial strains.</title>
        <authorList>
            <person name="Brooks B."/>
            <person name="Olm M.R."/>
            <person name="Firek B.A."/>
            <person name="Baker R."/>
            <person name="Thomas B.C."/>
            <person name="Morowitz M.J."/>
            <person name="Banfield J.F."/>
        </authorList>
    </citation>
    <scope>NUCLEOTIDE SEQUENCE [LARGE SCALE GENOMIC DNA]</scope>
    <source>
        <strain evidence="1">S2_003_000_R2_14</strain>
    </source>
</reference>